<reference evidence="3" key="1">
    <citation type="journal article" date="2023" name="Science">
        <title>Elucidation of the pathway for biosynthesis of saponin adjuvants from the soapbark tree.</title>
        <authorList>
            <person name="Reed J."/>
            <person name="Orme A."/>
            <person name="El-Demerdash A."/>
            <person name="Owen C."/>
            <person name="Martin L.B.B."/>
            <person name="Misra R.C."/>
            <person name="Kikuchi S."/>
            <person name="Rejzek M."/>
            <person name="Martin A.C."/>
            <person name="Harkess A."/>
            <person name="Leebens-Mack J."/>
            <person name="Louveau T."/>
            <person name="Stephenson M.J."/>
            <person name="Osbourn A."/>
        </authorList>
    </citation>
    <scope>NUCLEOTIDE SEQUENCE</scope>
    <source>
        <strain evidence="3">S10</strain>
    </source>
</reference>
<dbReference type="Proteomes" id="UP001163823">
    <property type="component" value="Chromosome 3"/>
</dbReference>
<dbReference type="EMBL" id="JARAOO010000003">
    <property type="protein sequence ID" value="KAJ7975280.1"/>
    <property type="molecule type" value="Genomic_DNA"/>
</dbReference>
<evidence type="ECO:0000256" key="2">
    <source>
        <dbReference type="SAM" id="Phobius"/>
    </source>
</evidence>
<evidence type="ECO:0000256" key="1">
    <source>
        <dbReference type="SAM" id="MobiDB-lite"/>
    </source>
</evidence>
<keyword evidence="4" id="KW-1185">Reference proteome</keyword>
<proteinExistence type="predicted"/>
<accession>A0AAD7VH51</accession>
<comment type="caution">
    <text evidence="3">The sequence shown here is derived from an EMBL/GenBank/DDBJ whole genome shotgun (WGS) entry which is preliminary data.</text>
</comment>
<evidence type="ECO:0000313" key="4">
    <source>
        <dbReference type="Proteomes" id="UP001163823"/>
    </source>
</evidence>
<sequence length="153" mass="17153">MKQRLALWRCNLDARKKDEAIGVCFTVVFVYFSSFPAFHCCKAVSFTSTSSTRLVDPEAIPSTTKTIPTTTILASHPSLEGLLLLHHSCKILKSRGRKMRLLEFLLRLCLLVFLLSQPSIAGRPFRSPPPPPQASWSRRPSPPPSRQFLPPPL</sequence>
<name>A0AAD7VH51_QUISA</name>
<feature type="region of interest" description="Disordered" evidence="1">
    <location>
        <begin position="123"/>
        <end position="153"/>
    </location>
</feature>
<gene>
    <name evidence="3" type="ORF">O6P43_005226</name>
</gene>
<organism evidence="3 4">
    <name type="scientific">Quillaja saponaria</name>
    <name type="common">Soap bark tree</name>
    <dbReference type="NCBI Taxonomy" id="32244"/>
    <lineage>
        <taxon>Eukaryota</taxon>
        <taxon>Viridiplantae</taxon>
        <taxon>Streptophyta</taxon>
        <taxon>Embryophyta</taxon>
        <taxon>Tracheophyta</taxon>
        <taxon>Spermatophyta</taxon>
        <taxon>Magnoliopsida</taxon>
        <taxon>eudicotyledons</taxon>
        <taxon>Gunneridae</taxon>
        <taxon>Pentapetalae</taxon>
        <taxon>rosids</taxon>
        <taxon>fabids</taxon>
        <taxon>Fabales</taxon>
        <taxon>Quillajaceae</taxon>
        <taxon>Quillaja</taxon>
    </lineage>
</organism>
<feature type="compositionally biased region" description="Pro residues" evidence="1">
    <location>
        <begin position="140"/>
        <end position="153"/>
    </location>
</feature>
<evidence type="ECO:0000313" key="3">
    <source>
        <dbReference type="EMBL" id="KAJ7975280.1"/>
    </source>
</evidence>
<dbReference type="KEGG" id="qsa:O6P43_005226"/>
<keyword evidence="2" id="KW-1133">Transmembrane helix</keyword>
<feature type="transmembrane region" description="Helical" evidence="2">
    <location>
        <begin position="20"/>
        <end position="38"/>
    </location>
</feature>
<protein>
    <submittedName>
        <fullName evidence="3">Uncharacterized protein</fullName>
    </submittedName>
</protein>
<dbReference type="AlphaFoldDB" id="A0AAD7VH51"/>
<keyword evidence="2" id="KW-0812">Transmembrane</keyword>
<keyword evidence="2" id="KW-0472">Membrane</keyword>